<comment type="caution">
    <text evidence="2">The sequence shown here is derived from an EMBL/GenBank/DDBJ whole genome shotgun (WGS) entry which is preliminary data.</text>
</comment>
<dbReference type="Proteomes" id="UP001378188">
    <property type="component" value="Unassembled WGS sequence"/>
</dbReference>
<organism evidence="2 3">
    <name type="scientific">Microbaculum marinum</name>
    <dbReference type="NCBI Taxonomy" id="1764581"/>
    <lineage>
        <taxon>Bacteria</taxon>
        <taxon>Pseudomonadati</taxon>
        <taxon>Pseudomonadota</taxon>
        <taxon>Alphaproteobacteria</taxon>
        <taxon>Hyphomicrobiales</taxon>
        <taxon>Tepidamorphaceae</taxon>
        <taxon>Microbaculum</taxon>
    </lineage>
</organism>
<gene>
    <name evidence="2" type="ORF">V3328_05665</name>
</gene>
<keyword evidence="3" id="KW-1185">Reference proteome</keyword>
<evidence type="ECO:0000313" key="3">
    <source>
        <dbReference type="Proteomes" id="UP001378188"/>
    </source>
</evidence>
<name>A0AAW9RS71_9HYPH</name>
<evidence type="ECO:0000256" key="1">
    <source>
        <dbReference type="SAM" id="MobiDB-lite"/>
    </source>
</evidence>
<feature type="compositionally biased region" description="Basic and acidic residues" evidence="1">
    <location>
        <begin position="10"/>
        <end position="29"/>
    </location>
</feature>
<accession>A0AAW9RS71</accession>
<protein>
    <submittedName>
        <fullName evidence="2">Uncharacterized protein</fullName>
    </submittedName>
</protein>
<reference evidence="2 3" key="1">
    <citation type="submission" date="2024-02" db="EMBL/GenBank/DDBJ databases">
        <title>Genome analysis and characterization of Microbaculum marinisediminis sp. nov., isolated from marine sediment.</title>
        <authorList>
            <person name="Du Z.-J."/>
            <person name="Ye Y.-Q."/>
            <person name="Zhang Z.-R."/>
            <person name="Yuan S.-M."/>
            <person name="Zhang X.-Y."/>
        </authorList>
    </citation>
    <scope>NUCLEOTIDE SEQUENCE [LARGE SCALE GENOMIC DNA]</scope>
    <source>
        <strain evidence="2 3">SDUM1044001</strain>
    </source>
</reference>
<dbReference type="RefSeq" id="WP_340328642.1">
    <property type="nucleotide sequence ID" value="NZ_JAZHOF010000002.1"/>
</dbReference>
<feature type="region of interest" description="Disordered" evidence="1">
    <location>
        <begin position="1"/>
        <end position="60"/>
    </location>
</feature>
<sequence length="60" mass="6745">MTKQSRKPRPMSEEDDRTKRKEHLNHLLDEGLEETFPASDPPAVVSPGHEIPTAGPARKK</sequence>
<proteinExistence type="predicted"/>
<evidence type="ECO:0000313" key="2">
    <source>
        <dbReference type="EMBL" id="MEJ8570948.1"/>
    </source>
</evidence>
<dbReference type="AlphaFoldDB" id="A0AAW9RS71"/>
<dbReference type="EMBL" id="JAZHOF010000002">
    <property type="protein sequence ID" value="MEJ8570948.1"/>
    <property type="molecule type" value="Genomic_DNA"/>
</dbReference>